<dbReference type="InterPro" id="IPR029044">
    <property type="entry name" value="Nucleotide-diphossugar_trans"/>
</dbReference>
<feature type="domain" description="Glycosyltransferase 2-like" evidence="1">
    <location>
        <begin position="5"/>
        <end position="120"/>
    </location>
</feature>
<name>A0ABY2JH91_9MICO</name>
<dbReference type="InterPro" id="IPR050834">
    <property type="entry name" value="Glycosyltransf_2"/>
</dbReference>
<dbReference type="EMBL" id="SOGO01000011">
    <property type="protein sequence ID" value="TFD05737.1"/>
    <property type="molecule type" value="Genomic_DNA"/>
</dbReference>
<sequence>MTLDIMMPFYGRVDHFQAAVRSVLAQVDPDWRLVVIDDHDPDETAGRWLRGLADPRIIYRRNPINLGINANFQASIDLAENEWLTIFGCDDVMLPDYVGRITQLIQEHPTVAFIHPGTRVIDEHGRVSTPLVDRVKSLYRPRFHGSLELAGEPLAVSITRGNWMNFPAIAWNRFAVTAVGFRPDFSIVQDLGLALDLAVRGGSLLLDDQVIFEYRRHAFSVSSWRAVDGSRFAEEQGFFRGLAVEFNGHGWPRAARAARLHLSSRVNALTRIPDAIRARRSDGIRILLRHALGLTVAATPRG</sequence>
<dbReference type="RefSeq" id="WP_134372223.1">
    <property type="nucleotide sequence ID" value="NZ_SOGO01000011.1"/>
</dbReference>
<comment type="caution">
    <text evidence="2">The sequence shown here is derived from an EMBL/GenBank/DDBJ whole genome shotgun (WGS) entry which is preliminary data.</text>
</comment>
<dbReference type="SUPFAM" id="SSF53448">
    <property type="entry name" value="Nucleotide-diphospho-sugar transferases"/>
    <property type="match status" value="1"/>
</dbReference>
<proteinExistence type="predicted"/>
<gene>
    <name evidence="2" type="ORF">E3T25_03560</name>
</gene>
<evidence type="ECO:0000313" key="3">
    <source>
        <dbReference type="Proteomes" id="UP000297851"/>
    </source>
</evidence>
<protein>
    <submittedName>
        <fullName evidence="2">Glycosyltransferase family 2 protein</fullName>
    </submittedName>
</protein>
<dbReference type="InterPro" id="IPR001173">
    <property type="entry name" value="Glyco_trans_2-like"/>
</dbReference>
<accession>A0ABY2JH91</accession>
<dbReference type="Proteomes" id="UP000297851">
    <property type="component" value="Unassembled WGS sequence"/>
</dbReference>
<evidence type="ECO:0000259" key="1">
    <source>
        <dbReference type="Pfam" id="PF00535"/>
    </source>
</evidence>
<organism evidence="2 3">
    <name type="scientific">Cryobacterium sandaracinum</name>
    <dbReference type="NCBI Taxonomy" id="1259247"/>
    <lineage>
        <taxon>Bacteria</taxon>
        <taxon>Bacillati</taxon>
        <taxon>Actinomycetota</taxon>
        <taxon>Actinomycetes</taxon>
        <taxon>Micrococcales</taxon>
        <taxon>Microbacteriaceae</taxon>
        <taxon>Cryobacterium</taxon>
    </lineage>
</organism>
<dbReference type="PANTHER" id="PTHR43685:SF2">
    <property type="entry name" value="GLYCOSYLTRANSFERASE 2-LIKE DOMAIN-CONTAINING PROTEIN"/>
    <property type="match status" value="1"/>
</dbReference>
<dbReference type="Gene3D" id="3.90.550.10">
    <property type="entry name" value="Spore Coat Polysaccharide Biosynthesis Protein SpsA, Chain A"/>
    <property type="match status" value="1"/>
</dbReference>
<evidence type="ECO:0000313" key="2">
    <source>
        <dbReference type="EMBL" id="TFD05737.1"/>
    </source>
</evidence>
<keyword evidence="3" id="KW-1185">Reference proteome</keyword>
<dbReference type="PANTHER" id="PTHR43685">
    <property type="entry name" value="GLYCOSYLTRANSFERASE"/>
    <property type="match status" value="1"/>
</dbReference>
<dbReference type="Pfam" id="PF00535">
    <property type="entry name" value="Glycos_transf_2"/>
    <property type="match status" value="1"/>
</dbReference>
<reference evidence="2 3" key="1">
    <citation type="submission" date="2019-03" db="EMBL/GenBank/DDBJ databases">
        <title>Genomics of glacier-inhabiting Cryobacterium strains.</title>
        <authorList>
            <person name="Liu Q."/>
            <person name="Xin Y.-H."/>
        </authorList>
    </citation>
    <scope>NUCLEOTIDE SEQUENCE [LARGE SCALE GENOMIC DNA]</scope>
    <source>
        <strain evidence="2 3">TMT2-16</strain>
    </source>
</reference>